<protein>
    <submittedName>
        <fullName evidence="3">Predicted oxidoreductase</fullName>
    </submittedName>
</protein>
<dbReference type="Proteomes" id="UP000186406">
    <property type="component" value="Unassembled WGS sequence"/>
</dbReference>
<dbReference type="PRINTS" id="PR00069">
    <property type="entry name" value="ALDKETRDTASE"/>
</dbReference>
<dbReference type="InterPro" id="IPR050523">
    <property type="entry name" value="AKR_Detox_Biosynth"/>
</dbReference>
<dbReference type="EMBL" id="FRXO01000008">
    <property type="protein sequence ID" value="SHO66881.1"/>
    <property type="molecule type" value="Genomic_DNA"/>
</dbReference>
<evidence type="ECO:0000313" key="3">
    <source>
        <dbReference type="EMBL" id="SHO66881.1"/>
    </source>
</evidence>
<evidence type="ECO:0000259" key="2">
    <source>
        <dbReference type="Pfam" id="PF00248"/>
    </source>
</evidence>
<dbReference type="InterPro" id="IPR020471">
    <property type="entry name" value="AKR"/>
</dbReference>
<dbReference type="GO" id="GO:0016491">
    <property type="term" value="F:oxidoreductase activity"/>
    <property type="evidence" value="ECO:0007669"/>
    <property type="project" value="UniProtKB-KW"/>
</dbReference>
<dbReference type="STRING" id="1123029.SAMN02745172_03541"/>
<dbReference type="PANTHER" id="PTHR43364">
    <property type="entry name" value="NADH-SPECIFIC METHYLGLYOXAL REDUCTASE-RELATED"/>
    <property type="match status" value="1"/>
</dbReference>
<gene>
    <name evidence="3" type="ORF">SAMN02745172_03541</name>
</gene>
<dbReference type="GO" id="GO:0005829">
    <property type="term" value="C:cytosol"/>
    <property type="evidence" value="ECO:0007669"/>
    <property type="project" value="UniProtKB-ARBA"/>
</dbReference>
<dbReference type="OrthoDB" id="9803483at2"/>
<dbReference type="PANTHER" id="PTHR43364:SF4">
    <property type="entry name" value="NAD(P)-LINKED OXIDOREDUCTASE SUPERFAMILY PROTEIN"/>
    <property type="match status" value="1"/>
</dbReference>
<sequence>MDYTTLGRSGLKVSRLCLGCMTYAPPERGSHPWTLDEEASRPFIRKAIELGINFFDTANSYSGGASEEVLGRALKDFARREDVVIATKVFFPVTPGPLAGGLSRKAIMTEVEASLKRLGTDYIDLYQMHRFDYHTPIEETLQTFDDLVRAGKVRYIGASSMFAWQFGKLIATADRYGWTRPISMQNHMNLLYREEEREMMGLCVAEGVGMNPWSPLARGRLTRSWQETTPRGDTDQYTRKLYAATETADRAVIDAVCAVASARGIPPAQAALAWLLGKPAVTSPIVGATKPHHLEDAVAALSIRLDATEIAALEAPYVPHPVVEYS</sequence>
<dbReference type="AlphaFoldDB" id="A0A1M7ZPT9"/>
<keyword evidence="4" id="KW-1185">Reference proteome</keyword>
<organism evidence="3 4">
    <name type="scientific">Pseudoxanthobacter soli DSM 19599</name>
    <dbReference type="NCBI Taxonomy" id="1123029"/>
    <lineage>
        <taxon>Bacteria</taxon>
        <taxon>Pseudomonadati</taxon>
        <taxon>Pseudomonadota</taxon>
        <taxon>Alphaproteobacteria</taxon>
        <taxon>Hyphomicrobiales</taxon>
        <taxon>Segnochrobactraceae</taxon>
        <taxon>Pseudoxanthobacter</taxon>
    </lineage>
</organism>
<reference evidence="3 4" key="1">
    <citation type="submission" date="2016-12" db="EMBL/GenBank/DDBJ databases">
        <authorList>
            <person name="Song W.-J."/>
            <person name="Kurnit D.M."/>
        </authorList>
    </citation>
    <scope>NUCLEOTIDE SEQUENCE [LARGE SCALE GENOMIC DNA]</scope>
    <source>
        <strain evidence="3 4">DSM 19599</strain>
    </source>
</reference>
<dbReference type="InterPro" id="IPR036812">
    <property type="entry name" value="NAD(P)_OxRdtase_dom_sf"/>
</dbReference>
<evidence type="ECO:0000256" key="1">
    <source>
        <dbReference type="ARBA" id="ARBA00023002"/>
    </source>
</evidence>
<dbReference type="Gene3D" id="3.20.20.100">
    <property type="entry name" value="NADP-dependent oxidoreductase domain"/>
    <property type="match status" value="1"/>
</dbReference>
<accession>A0A1M7ZPT9</accession>
<feature type="domain" description="NADP-dependent oxidoreductase" evidence="2">
    <location>
        <begin position="15"/>
        <end position="315"/>
    </location>
</feature>
<keyword evidence="1" id="KW-0560">Oxidoreductase</keyword>
<dbReference type="InterPro" id="IPR023210">
    <property type="entry name" value="NADP_OxRdtase_dom"/>
</dbReference>
<dbReference type="RefSeq" id="WP_073631159.1">
    <property type="nucleotide sequence ID" value="NZ_FRXO01000008.1"/>
</dbReference>
<proteinExistence type="predicted"/>
<dbReference type="FunFam" id="3.20.20.100:FF:000004">
    <property type="entry name" value="Oxidoreductase, aldo/keto reductase"/>
    <property type="match status" value="1"/>
</dbReference>
<dbReference type="Pfam" id="PF00248">
    <property type="entry name" value="Aldo_ket_red"/>
    <property type="match status" value="1"/>
</dbReference>
<evidence type="ECO:0000313" key="4">
    <source>
        <dbReference type="Proteomes" id="UP000186406"/>
    </source>
</evidence>
<dbReference type="CDD" id="cd19079">
    <property type="entry name" value="AKR_EcYajO-like"/>
    <property type="match status" value="1"/>
</dbReference>
<dbReference type="SUPFAM" id="SSF51430">
    <property type="entry name" value="NAD(P)-linked oxidoreductase"/>
    <property type="match status" value="1"/>
</dbReference>
<name>A0A1M7ZPT9_9HYPH</name>